<keyword evidence="2" id="KW-1133">Transmembrane helix</keyword>
<evidence type="ECO:0000313" key="3">
    <source>
        <dbReference type="EMBL" id="MET9849681.1"/>
    </source>
</evidence>
<keyword evidence="2" id="KW-0472">Membrane</keyword>
<proteinExistence type="predicted"/>
<protein>
    <recommendedName>
        <fullName evidence="5">Secreted protein</fullName>
    </recommendedName>
</protein>
<evidence type="ECO:0000256" key="1">
    <source>
        <dbReference type="SAM" id="MobiDB-lite"/>
    </source>
</evidence>
<feature type="region of interest" description="Disordered" evidence="1">
    <location>
        <begin position="1"/>
        <end position="56"/>
    </location>
</feature>
<dbReference type="RefSeq" id="WP_355402354.1">
    <property type="nucleotide sequence ID" value="NZ_JBEXPZ010000057.1"/>
</dbReference>
<feature type="transmembrane region" description="Helical" evidence="2">
    <location>
        <begin position="60"/>
        <end position="82"/>
    </location>
</feature>
<gene>
    <name evidence="3" type="ORF">ABZZ21_35080</name>
</gene>
<name>A0ABV2V795_9ACTN</name>
<keyword evidence="4" id="KW-1185">Reference proteome</keyword>
<evidence type="ECO:0008006" key="5">
    <source>
        <dbReference type="Google" id="ProtNLM"/>
    </source>
</evidence>
<feature type="compositionally biased region" description="Low complexity" evidence="1">
    <location>
        <begin position="161"/>
        <end position="175"/>
    </location>
</feature>
<keyword evidence="2" id="KW-0812">Transmembrane</keyword>
<dbReference type="EMBL" id="JBEXPZ010000057">
    <property type="protein sequence ID" value="MET9849681.1"/>
    <property type="molecule type" value="Genomic_DNA"/>
</dbReference>
<evidence type="ECO:0000313" key="4">
    <source>
        <dbReference type="Proteomes" id="UP001550210"/>
    </source>
</evidence>
<accession>A0ABV2V795</accession>
<reference evidence="3 4" key="1">
    <citation type="submission" date="2024-06" db="EMBL/GenBank/DDBJ databases">
        <title>The Natural Products Discovery Center: Release of the First 8490 Sequenced Strains for Exploring Actinobacteria Biosynthetic Diversity.</title>
        <authorList>
            <person name="Kalkreuter E."/>
            <person name="Kautsar S.A."/>
            <person name="Yang D."/>
            <person name="Bader C.D."/>
            <person name="Teijaro C.N."/>
            <person name="Fluegel L."/>
            <person name="Davis C.M."/>
            <person name="Simpson J.R."/>
            <person name="Lauterbach L."/>
            <person name="Steele A.D."/>
            <person name="Gui C."/>
            <person name="Meng S."/>
            <person name="Li G."/>
            <person name="Viehrig K."/>
            <person name="Ye F."/>
            <person name="Su P."/>
            <person name="Kiefer A.F."/>
            <person name="Nichols A."/>
            <person name="Cepeda A.J."/>
            <person name="Yan W."/>
            <person name="Fan B."/>
            <person name="Jiang Y."/>
            <person name="Adhikari A."/>
            <person name="Zheng C.-J."/>
            <person name="Schuster L."/>
            <person name="Cowan T.M."/>
            <person name="Smanski M.J."/>
            <person name="Chevrette M.G."/>
            <person name="De Carvalho L.P.S."/>
            <person name="Shen B."/>
        </authorList>
    </citation>
    <scope>NUCLEOTIDE SEQUENCE [LARGE SCALE GENOMIC DNA]</scope>
    <source>
        <strain evidence="3 4">NPDC006434</strain>
    </source>
</reference>
<dbReference type="Proteomes" id="UP001550210">
    <property type="component" value="Unassembled WGS sequence"/>
</dbReference>
<sequence length="175" mass="18217">MSEFLGAGGTAWRCTQPIRAADSPGALPWPPRPTTSHRHPLPSSFSSQSRDRGLRRSRRTTLWIGATAAAGAAALGGVYTHLLPGGSAAPAPTNAPVHKPATSTAVTVDKDDEGREESSGHEEDDHGHEEDDHGHEGDEDDDEEGAASVTRPAPQPPAQPPAATQQQPQTTTGAS</sequence>
<feature type="region of interest" description="Disordered" evidence="1">
    <location>
        <begin position="80"/>
        <end position="175"/>
    </location>
</feature>
<comment type="caution">
    <text evidence="3">The sequence shown here is derived from an EMBL/GenBank/DDBJ whole genome shotgun (WGS) entry which is preliminary data.</text>
</comment>
<organism evidence="3 4">
    <name type="scientific">Streptomyces ossamyceticus</name>
    <dbReference type="NCBI Taxonomy" id="249581"/>
    <lineage>
        <taxon>Bacteria</taxon>
        <taxon>Bacillati</taxon>
        <taxon>Actinomycetota</taxon>
        <taxon>Actinomycetes</taxon>
        <taxon>Kitasatosporales</taxon>
        <taxon>Streptomycetaceae</taxon>
        <taxon>Streptomyces</taxon>
    </lineage>
</organism>
<feature type="compositionally biased region" description="Basic and acidic residues" evidence="1">
    <location>
        <begin position="108"/>
        <end position="136"/>
    </location>
</feature>
<evidence type="ECO:0000256" key="2">
    <source>
        <dbReference type="SAM" id="Phobius"/>
    </source>
</evidence>